<accession>A0A857GL54</accession>
<dbReference type="InterPro" id="IPR003615">
    <property type="entry name" value="HNH_nuc"/>
</dbReference>
<dbReference type="OrthoDB" id="388551at2"/>
<organism evidence="2 3">
    <name type="scientific">Vreelandella aquamarina</name>
    <dbReference type="NCBI Taxonomy" id="77097"/>
    <lineage>
        <taxon>Bacteria</taxon>
        <taxon>Pseudomonadati</taxon>
        <taxon>Pseudomonadota</taxon>
        <taxon>Gammaproteobacteria</taxon>
        <taxon>Oceanospirillales</taxon>
        <taxon>Halomonadaceae</taxon>
        <taxon>Vreelandella</taxon>
    </lineage>
</organism>
<dbReference type="SUPFAM" id="SSF54060">
    <property type="entry name" value="His-Me finger endonucleases"/>
    <property type="match status" value="1"/>
</dbReference>
<feature type="domain" description="HNH nuclease" evidence="1">
    <location>
        <begin position="70"/>
        <end position="108"/>
    </location>
</feature>
<dbReference type="Pfam" id="PF13392">
    <property type="entry name" value="HNH_3"/>
    <property type="match status" value="1"/>
</dbReference>
<name>A0A857GL54_9GAMM</name>
<dbReference type="Gene3D" id="3.90.75.20">
    <property type="match status" value="1"/>
</dbReference>
<evidence type="ECO:0000313" key="3">
    <source>
        <dbReference type="Proteomes" id="UP000463949"/>
    </source>
</evidence>
<gene>
    <name evidence="2" type="ORF">CTT34_10220</name>
</gene>
<evidence type="ECO:0000313" key="2">
    <source>
        <dbReference type="EMBL" id="QHD50038.1"/>
    </source>
</evidence>
<dbReference type="KEGG" id="hmd:CTT34_10220"/>
<reference evidence="2 3" key="1">
    <citation type="submission" date="2017-10" db="EMBL/GenBank/DDBJ databases">
        <title>Coral associated bacteria.</title>
        <authorList>
            <person name="Wang X."/>
        </authorList>
    </citation>
    <scope>NUCLEOTIDE SEQUENCE [LARGE SCALE GENOMIC DNA]</scope>
    <source>
        <strain evidence="2 3">SCSIO 43005</strain>
    </source>
</reference>
<dbReference type="EMBL" id="CP024621">
    <property type="protein sequence ID" value="QHD50038.1"/>
    <property type="molecule type" value="Genomic_DNA"/>
</dbReference>
<evidence type="ECO:0000259" key="1">
    <source>
        <dbReference type="Pfam" id="PF13392"/>
    </source>
</evidence>
<dbReference type="InterPro" id="IPR044925">
    <property type="entry name" value="His-Me_finger_sf"/>
</dbReference>
<dbReference type="AlphaFoldDB" id="A0A857GL54"/>
<proteinExistence type="predicted"/>
<dbReference type="Proteomes" id="UP000463949">
    <property type="component" value="Chromosome"/>
</dbReference>
<dbReference type="RefSeq" id="WP_159342351.1">
    <property type="nucleotide sequence ID" value="NZ_CP024621.1"/>
</dbReference>
<sequence length="190" mass="21441">MNDRKSLPSFVDLRAQFIYDAETGSLQYRKKKNSKRLLSKEAGRIVESTSGIKYRVVTVEYPSGPSKTFFAHRVAWKLETGEEPPEQIDHRDGDGLNNAFSNLRDGTGCKNARNRVMSKNNTSGYNGVTPVKGGRWLVRFNCDGQSVYVGRFTDLDKAGEAARKARIQRGFTKRHGLPKNKLQKRVDSLE</sequence>
<protein>
    <recommendedName>
        <fullName evidence="1">HNH nuclease domain-containing protein</fullName>
    </recommendedName>
</protein>